<dbReference type="Gene3D" id="1.20.120.910">
    <property type="entry name" value="DksA, coiled-coil domain"/>
    <property type="match status" value="1"/>
</dbReference>
<dbReference type="EMBL" id="AP025516">
    <property type="protein sequence ID" value="BDD88883.1"/>
    <property type="molecule type" value="Genomic_DNA"/>
</dbReference>
<name>A0ABN6M7N4_9BACT</name>
<dbReference type="Proteomes" id="UP000830055">
    <property type="component" value="Chromosome"/>
</dbReference>
<evidence type="ECO:0000256" key="1">
    <source>
        <dbReference type="ARBA" id="ARBA00022723"/>
    </source>
</evidence>
<dbReference type="PROSITE" id="PS51128">
    <property type="entry name" value="ZF_DKSA_2"/>
    <property type="match status" value="1"/>
</dbReference>
<evidence type="ECO:0000313" key="6">
    <source>
        <dbReference type="EMBL" id="BDD88883.1"/>
    </source>
</evidence>
<feature type="zinc finger region" description="dksA C4-type" evidence="4">
    <location>
        <begin position="37"/>
        <end position="61"/>
    </location>
</feature>
<accession>A0ABN6M7N4</accession>
<dbReference type="RefSeq" id="WP_354005654.1">
    <property type="nucleotide sequence ID" value="NZ_AP025516.1"/>
</dbReference>
<dbReference type="InterPro" id="IPR012783">
    <property type="entry name" value="Znf_C4_TraR"/>
</dbReference>
<proteinExistence type="predicted"/>
<dbReference type="InterPro" id="IPR020458">
    <property type="entry name" value="Znf_DskA_TraR_CS"/>
</dbReference>
<keyword evidence="2" id="KW-0863">Zinc-finger</keyword>
<evidence type="ECO:0000256" key="3">
    <source>
        <dbReference type="ARBA" id="ARBA00022833"/>
    </source>
</evidence>
<dbReference type="InterPro" id="IPR000962">
    <property type="entry name" value="Znf_DskA_TraR"/>
</dbReference>
<evidence type="ECO:0000313" key="7">
    <source>
        <dbReference type="Proteomes" id="UP000830055"/>
    </source>
</evidence>
<sequence>MVDLFDRAQEAEERDRKRALSAALCKGQRIGPSALVCNECGEPIPEDRRIASPGCTRCVSCERAHEDKRRR</sequence>
<dbReference type="PROSITE" id="PS01102">
    <property type="entry name" value="ZF_DKSA_1"/>
    <property type="match status" value="1"/>
</dbReference>
<keyword evidence="7" id="KW-1185">Reference proteome</keyword>
<evidence type="ECO:0000259" key="5">
    <source>
        <dbReference type="Pfam" id="PF01258"/>
    </source>
</evidence>
<dbReference type="SUPFAM" id="SSF57716">
    <property type="entry name" value="Glucocorticoid receptor-like (DNA-binding domain)"/>
    <property type="match status" value="1"/>
</dbReference>
<dbReference type="PANTHER" id="PTHR38777:SF1">
    <property type="entry name" value="DNAK SUPPRESSOR PROTEIN"/>
    <property type="match status" value="1"/>
</dbReference>
<dbReference type="NCBIfam" id="TIGR02419">
    <property type="entry name" value="C4_traR_proteo"/>
    <property type="match status" value="1"/>
</dbReference>
<dbReference type="PANTHER" id="PTHR38777">
    <property type="entry name" value="FELS-2 PROPHAGE PROTEIN"/>
    <property type="match status" value="1"/>
</dbReference>
<protein>
    <submittedName>
        <fullName evidence="6">Conjugal transfer protein TraR</fullName>
    </submittedName>
</protein>
<dbReference type="Pfam" id="PF01258">
    <property type="entry name" value="zf-dskA_traR"/>
    <property type="match status" value="1"/>
</dbReference>
<feature type="domain" description="Zinc finger DksA/TraR C4-type" evidence="5">
    <location>
        <begin position="36"/>
        <end position="66"/>
    </location>
</feature>
<organism evidence="6 7">
    <name type="scientific">Desulfofustis limnaeus</name>
    <dbReference type="NCBI Taxonomy" id="2740163"/>
    <lineage>
        <taxon>Bacteria</taxon>
        <taxon>Pseudomonadati</taxon>
        <taxon>Thermodesulfobacteriota</taxon>
        <taxon>Desulfobulbia</taxon>
        <taxon>Desulfobulbales</taxon>
        <taxon>Desulfocapsaceae</taxon>
        <taxon>Desulfofustis</taxon>
    </lineage>
</organism>
<evidence type="ECO:0000256" key="4">
    <source>
        <dbReference type="PROSITE-ProRule" id="PRU00510"/>
    </source>
</evidence>
<keyword evidence="3" id="KW-0862">Zinc</keyword>
<keyword evidence="1" id="KW-0479">Metal-binding</keyword>
<gene>
    <name evidence="6" type="ORF">DPPLL_32480</name>
</gene>
<evidence type="ECO:0000256" key="2">
    <source>
        <dbReference type="ARBA" id="ARBA00022771"/>
    </source>
</evidence>
<reference evidence="6 7" key="1">
    <citation type="submission" date="2022-01" db="EMBL/GenBank/DDBJ databases">
        <title>Desulfofustis limnae sp. nov., a novel mesophilic sulfate-reducing bacterium isolated from marsh soil.</title>
        <authorList>
            <person name="Watanabe M."/>
            <person name="Takahashi A."/>
            <person name="Kojima H."/>
            <person name="Fukui M."/>
        </authorList>
    </citation>
    <scope>NUCLEOTIDE SEQUENCE [LARGE SCALE GENOMIC DNA]</scope>
    <source>
        <strain evidence="6 7">PPLL</strain>
    </source>
</reference>